<dbReference type="Proteomes" id="UP001356308">
    <property type="component" value="Unassembled WGS sequence"/>
</dbReference>
<comment type="subcellular location">
    <subcellularLocation>
        <location evidence="9">Cell membrane</location>
        <topology evidence="9">Multi-pass membrane protein</topology>
        <orientation evidence="9">Cytoplasmic side</orientation>
    </subcellularLocation>
</comment>
<dbReference type="EC" id="3.4.24.-" evidence="9"/>
<comment type="function">
    <text evidence="9">Acts as a processive, ATP-dependent zinc metallopeptidase for both cytoplasmic and membrane proteins. Plays a role in the quality control of integral membrane proteins.</text>
</comment>
<dbReference type="PANTHER" id="PTHR43655">
    <property type="entry name" value="ATP-DEPENDENT PROTEASE"/>
    <property type="match status" value="1"/>
</dbReference>
<dbReference type="InterPro" id="IPR050928">
    <property type="entry name" value="ATP-dep_Zn_Metalloprotease"/>
</dbReference>
<comment type="subunit">
    <text evidence="9">Homohexamer.</text>
</comment>
<dbReference type="InterPro" id="IPR005936">
    <property type="entry name" value="FtsH"/>
</dbReference>
<evidence type="ECO:0000256" key="6">
    <source>
        <dbReference type="ARBA" id="ARBA00022833"/>
    </source>
</evidence>
<dbReference type="SUPFAM" id="SSF52540">
    <property type="entry name" value="P-loop containing nucleoside triphosphate hydrolases"/>
    <property type="match status" value="1"/>
</dbReference>
<keyword evidence="3 9" id="KW-0479">Metal-binding</keyword>
<keyword evidence="8 9" id="KW-0482">Metalloprotease</keyword>
<evidence type="ECO:0000313" key="13">
    <source>
        <dbReference type="EMBL" id="MEE1977527.1"/>
    </source>
</evidence>
<dbReference type="InterPro" id="IPR003593">
    <property type="entry name" value="AAA+_ATPase"/>
</dbReference>
<feature type="binding site" evidence="9">
    <location>
        <position position="463"/>
    </location>
    <ligand>
        <name>Zn(2+)</name>
        <dbReference type="ChEBI" id="CHEBI:29105"/>
        <note>catalytic</note>
    </ligand>
</feature>
<feature type="compositionally biased region" description="Basic and acidic residues" evidence="11">
    <location>
        <begin position="647"/>
        <end position="657"/>
    </location>
</feature>
<organism evidence="13 14">
    <name type="scientific">Maribacter cobaltidurans</name>
    <dbReference type="NCBI Taxonomy" id="1178778"/>
    <lineage>
        <taxon>Bacteria</taxon>
        <taxon>Pseudomonadati</taxon>
        <taxon>Bacteroidota</taxon>
        <taxon>Flavobacteriia</taxon>
        <taxon>Flavobacteriales</taxon>
        <taxon>Flavobacteriaceae</taxon>
        <taxon>Maribacter</taxon>
    </lineage>
</organism>
<evidence type="ECO:0000256" key="5">
    <source>
        <dbReference type="ARBA" id="ARBA00022801"/>
    </source>
</evidence>
<dbReference type="InterPro" id="IPR000642">
    <property type="entry name" value="Peptidase_M41"/>
</dbReference>
<dbReference type="PANTHER" id="PTHR43655:SF2">
    <property type="entry name" value="AFG3 LIKE MATRIX AAA PEPTIDASE SUBUNIT 2, ISOFORM A"/>
    <property type="match status" value="1"/>
</dbReference>
<comment type="similarity">
    <text evidence="10">Belongs to the AAA ATPase family.</text>
</comment>
<dbReference type="InterPro" id="IPR037219">
    <property type="entry name" value="Peptidase_M41-like"/>
</dbReference>
<feature type="domain" description="AAA+ ATPase" evidence="12">
    <location>
        <begin position="228"/>
        <end position="368"/>
    </location>
</feature>
<dbReference type="InterPro" id="IPR027417">
    <property type="entry name" value="P-loop_NTPase"/>
</dbReference>
<feature type="transmembrane region" description="Helical" evidence="9">
    <location>
        <begin position="137"/>
        <end position="158"/>
    </location>
</feature>
<sequence>MAKENSTSPKKPKFSSWWIYGLVAVLLIGFQLFSSDDLASTKKTTTSELQEYLRNGDVQKILIITNTNQAKVFLTDEAMTKEVHKDVSEKSFLPTSGNVPQYTLDYGDLQIFQNEITEIKKENNLDTIIEFGKESTAILDFLLSLLPFVLIIGIWIYLMRRMSGGGGGGAGGQIFNIGKSKAKLFDEKTDTRTSFKDVAGLEGAKEEVEEIVEFLRNPDKYTSLGGKIPKGALLVGPPGTGKTLLAKAVAGEAKVPFFSLSGSDFVEMFVGVGASRVRDLFKQAKDKSPAIIFIDEIDAIGRARGKNNFTGSNDERENTLNQLLTEMDGFGTNTNVIVLAATNRADVLDKALMRAGRFDRQIYVDLPDIRERKEIFEVHLRPIKTSETLDLDFLARQTPGFSGADIANVCNEAALIAARKEQKAVNKQDFLDAVDRIVGGLEKKNKIITPGEKETIAYHEAGHATVSWMLEHAAPLVKVTIVPRGQSLGAAWYLPEERLIVRPDQMLDEMCATMGGRAAEKVIFDKISTGALSDLEKVTKQAKAMVTIYGLNDTIGNLTYYDSSGQDSYGFSKPYSEDTARKIDQEISKIIEEQYQRAIKVLTENKDKLTTLAKRLLEKEVIFKEDLEKIFGKRSFDKDILEEEKKKLEAAESKKDTEEDEKVAENS</sequence>
<dbReference type="SMART" id="SM00382">
    <property type="entry name" value="AAA"/>
    <property type="match status" value="1"/>
</dbReference>
<dbReference type="InterPro" id="IPR011546">
    <property type="entry name" value="Pept_M41_FtsH_extracell"/>
</dbReference>
<dbReference type="Pfam" id="PF00004">
    <property type="entry name" value="AAA"/>
    <property type="match status" value="1"/>
</dbReference>
<dbReference type="InterPro" id="IPR041569">
    <property type="entry name" value="AAA_lid_3"/>
</dbReference>
<keyword evidence="5 9" id="KW-0378">Hydrolase</keyword>
<keyword evidence="9" id="KW-1003">Cell membrane</keyword>
<comment type="cofactor">
    <cofactor evidence="9">
        <name>Zn(2+)</name>
        <dbReference type="ChEBI" id="CHEBI:29105"/>
    </cofactor>
    <text evidence="9">Binds 1 zinc ion per subunit.</text>
</comment>
<keyword evidence="2 9" id="KW-0645">Protease</keyword>
<keyword evidence="9" id="KW-0812">Transmembrane</keyword>
<dbReference type="Gene3D" id="3.40.50.300">
    <property type="entry name" value="P-loop containing nucleotide triphosphate hydrolases"/>
    <property type="match status" value="1"/>
</dbReference>
<evidence type="ECO:0000256" key="2">
    <source>
        <dbReference type="ARBA" id="ARBA00022670"/>
    </source>
</evidence>
<gene>
    <name evidence="9 13" type="primary">ftsH</name>
    <name evidence="13" type="ORF">V1I91_15705</name>
</gene>
<evidence type="ECO:0000256" key="9">
    <source>
        <dbReference type="HAMAP-Rule" id="MF_01458"/>
    </source>
</evidence>
<dbReference type="EMBL" id="JAZDDG010000007">
    <property type="protein sequence ID" value="MEE1977527.1"/>
    <property type="molecule type" value="Genomic_DNA"/>
</dbReference>
<protein>
    <recommendedName>
        <fullName evidence="9">ATP-dependent zinc metalloprotease FtsH</fullName>
        <ecNumber evidence="9">3.4.24.-</ecNumber>
    </recommendedName>
</protein>
<name>A0ABU7IX10_9FLAO</name>
<keyword evidence="6 9" id="KW-0862">Zinc</keyword>
<dbReference type="NCBIfam" id="TIGR01241">
    <property type="entry name" value="FtsH_fam"/>
    <property type="match status" value="1"/>
</dbReference>
<dbReference type="RefSeq" id="WP_272652209.1">
    <property type="nucleotide sequence ID" value="NZ_JAZDDG010000007.1"/>
</dbReference>
<keyword evidence="14" id="KW-1185">Reference proteome</keyword>
<evidence type="ECO:0000256" key="7">
    <source>
        <dbReference type="ARBA" id="ARBA00022840"/>
    </source>
</evidence>
<feature type="binding site" evidence="9">
    <location>
        <position position="534"/>
    </location>
    <ligand>
        <name>Zn(2+)</name>
        <dbReference type="ChEBI" id="CHEBI:29105"/>
        <note>catalytic</note>
    </ligand>
</feature>
<feature type="region of interest" description="Disordered" evidence="11">
    <location>
        <begin position="647"/>
        <end position="667"/>
    </location>
</feature>
<evidence type="ECO:0000313" key="14">
    <source>
        <dbReference type="Proteomes" id="UP001356308"/>
    </source>
</evidence>
<evidence type="ECO:0000256" key="1">
    <source>
        <dbReference type="ARBA" id="ARBA00010044"/>
    </source>
</evidence>
<keyword evidence="7 9" id="KW-0067">ATP-binding</keyword>
<feature type="binding site" evidence="9">
    <location>
        <position position="459"/>
    </location>
    <ligand>
        <name>Zn(2+)</name>
        <dbReference type="ChEBI" id="CHEBI:29105"/>
        <note>catalytic</note>
    </ligand>
</feature>
<keyword evidence="9" id="KW-0472">Membrane</keyword>
<feature type="active site" evidence="9">
    <location>
        <position position="460"/>
    </location>
</feature>
<feature type="transmembrane region" description="Helical" evidence="9">
    <location>
        <begin position="15"/>
        <end position="33"/>
    </location>
</feature>
<evidence type="ECO:0000256" key="3">
    <source>
        <dbReference type="ARBA" id="ARBA00022723"/>
    </source>
</evidence>
<evidence type="ECO:0000256" key="8">
    <source>
        <dbReference type="ARBA" id="ARBA00023049"/>
    </source>
</evidence>
<comment type="similarity">
    <text evidence="1 9">In the C-terminal section; belongs to the peptidase M41 family.</text>
</comment>
<dbReference type="InterPro" id="IPR003960">
    <property type="entry name" value="ATPase_AAA_CS"/>
</dbReference>
<proteinExistence type="inferred from homology"/>
<evidence type="ECO:0000256" key="4">
    <source>
        <dbReference type="ARBA" id="ARBA00022741"/>
    </source>
</evidence>
<dbReference type="Pfam" id="PF06480">
    <property type="entry name" value="FtsH_ext"/>
    <property type="match status" value="1"/>
</dbReference>
<dbReference type="Gene3D" id="1.10.8.60">
    <property type="match status" value="1"/>
</dbReference>
<evidence type="ECO:0000256" key="10">
    <source>
        <dbReference type="RuleBase" id="RU003651"/>
    </source>
</evidence>
<dbReference type="InterPro" id="IPR003959">
    <property type="entry name" value="ATPase_AAA_core"/>
</dbReference>
<reference evidence="13 14" key="1">
    <citation type="submission" date="2024-01" db="EMBL/GenBank/DDBJ databases">
        <title>Maribacter spp. originated from different algae showed divergent polysaccharides utilization ability.</title>
        <authorList>
            <person name="Wang H."/>
            <person name="Wu Y."/>
        </authorList>
    </citation>
    <scope>NUCLEOTIDE SEQUENCE [LARGE SCALE GENOMIC DNA]</scope>
    <source>
        <strain evidence="13 14">PR1</strain>
    </source>
</reference>
<feature type="compositionally biased region" description="Acidic residues" evidence="11">
    <location>
        <begin position="658"/>
        <end position="667"/>
    </location>
</feature>
<dbReference type="Gene3D" id="1.20.58.760">
    <property type="entry name" value="Peptidase M41"/>
    <property type="match status" value="1"/>
</dbReference>
<dbReference type="HAMAP" id="MF_01458">
    <property type="entry name" value="FtsH"/>
    <property type="match status" value="1"/>
</dbReference>
<evidence type="ECO:0000256" key="11">
    <source>
        <dbReference type="SAM" id="MobiDB-lite"/>
    </source>
</evidence>
<comment type="caution">
    <text evidence="13">The sequence shown here is derived from an EMBL/GenBank/DDBJ whole genome shotgun (WGS) entry which is preliminary data.</text>
</comment>
<dbReference type="GO" id="GO:0008237">
    <property type="term" value="F:metallopeptidase activity"/>
    <property type="evidence" value="ECO:0007669"/>
    <property type="project" value="UniProtKB-KW"/>
</dbReference>
<accession>A0ABU7IX10</accession>
<feature type="binding site" evidence="9">
    <location>
        <begin position="236"/>
        <end position="243"/>
    </location>
    <ligand>
        <name>ATP</name>
        <dbReference type="ChEBI" id="CHEBI:30616"/>
    </ligand>
</feature>
<evidence type="ECO:0000259" key="12">
    <source>
        <dbReference type="SMART" id="SM00382"/>
    </source>
</evidence>
<keyword evidence="9" id="KW-1133">Transmembrane helix</keyword>
<comment type="similarity">
    <text evidence="9">In the central section; belongs to the AAA ATPase family.</text>
</comment>
<keyword evidence="4 9" id="KW-0547">Nucleotide-binding</keyword>
<dbReference type="Pfam" id="PF01434">
    <property type="entry name" value="Peptidase_M41"/>
    <property type="match status" value="1"/>
</dbReference>
<dbReference type="Pfam" id="PF17862">
    <property type="entry name" value="AAA_lid_3"/>
    <property type="match status" value="1"/>
</dbReference>
<dbReference type="CDD" id="cd19501">
    <property type="entry name" value="RecA-like_FtsH"/>
    <property type="match status" value="1"/>
</dbReference>
<dbReference type="SUPFAM" id="SSF140990">
    <property type="entry name" value="FtsH protease domain-like"/>
    <property type="match status" value="1"/>
</dbReference>
<dbReference type="PROSITE" id="PS00674">
    <property type="entry name" value="AAA"/>
    <property type="match status" value="1"/>
</dbReference>